<reference evidence="1 2" key="1">
    <citation type="submission" date="2018-05" db="EMBL/GenBank/DDBJ databases">
        <title>Genomic Encyclopedia of Type Strains, Phase IV (KMG-IV): sequencing the most valuable type-strain genomes for metagenomic binning, comparative biology and taxonomic classification.</title>
        <authorList>
            <person name="Goeker M."/>
        </authorList>
    </citation>
    <scope>NUCLEOTIDE SEQUENCE [LARGE SCALE GENOMIC DNA]</scope>
    <source>
        <strain evidence="1 2">DSM 7229</strain>
    </source>
</reference>
<proteinExistence type="predicted"/>
<name>A0A2V1ZWB6_PSYIM</name>
<keyword evidence="2" id="KW-1185">Reference proteome</keyword>
<sequence length="242" mass="27879">MNQSFNLCVATETIVNDAQQLGVTVDELQRICINVSAQVIQQPSLHLRLTYQLTLPNQLLAKQLNWSMWQQAQVKFDDYLWEETCLECFIAGRLINDENLTDAQKATPYIEINANPDGRYALYQFESYRNPATLPPTPLYAADGQARASINWINNVKPTLRYVENPLFNDPSVANKPHHYERSFNVSVIQRSNKQYVIANTVIEQIHPCVILWFGEIALYFAPNHASPPDFHNRSHWSKFEL</sequence>
<evidence type="ECO:0000313" key="2">
    <source>
        <dbReference type="Proteomes" id="UP000245655"/>
    </source>
</evidence>
<protein>
    <recommendedName>
        <fullName evidence="3">DOMON-like domain-containing protein</fullName>
    </recommendedName>
</protein>
<dbReference type="AlphaFoldDB" id="A0A2V1ZWB6"/>
<evidence type="ECO:0000313" key="1">
    <source>
        <dbReference type="EMBL" id="PWK09482.1"/>
    </source>
</evidence>
<organism evidence="1 2">
    <name type="scientific">Psychrobacter immobilis</name>
    <dbReference type="NCBI Taxonomy" id="498"/>
    <lineage>
        <taxon>Bacteria</taxon>
        <taxon>Pseudomonadati</taxon>
        <taxon>Pseudomonadota</taxon>
        <taxon>Gammaproteobacteria</taxon>
        <taxon>Moraxellales</taxon>
        <taxon>Moraxellaceae</taxon>
        <taxon>Psychrobacter</taxon>
    </lineage>
</organism>
<comment type="caution">
    <text evidence="1">The sequence shown here is derived from an EMBL/GenBank/DDBJ whole genome shotgun (WGS) entry which is preliminary data.</text>
</comment>
<dbReference type="RefSeq" id="WP_109591723.1">
    <property type="nucleotide sequence ID" value="NZ_CAJGZY010000012.1"/>
</dbReference>
<accession>A0A2V1ZWB6</accession>
<dbReference type="EMBL" id="QGGM01000011">
    <property type="protein sequence ID" value="PWK09482.1"/>
    <property type="molecule type" value="Genomic_DNA"/>
</dbReference>
<evidence type="ECO:0008006" key="3">
    <source>
        <dbReference type="Google" id="ProtNLM"/>
    </source>
</evidence>
<gene>
    <name evidence="1" type="ORF">C8D84_11117</name>
</gene>
<dbReference type="GeneID" id="60255641"/>
<dbReference type="Proteomes" id="UP000245655">
    <property type="component" value="Unassembled WGS sequence"/>
</dbReference>